<evidence type="ECO:0000313" key="2">
    <source>
        <dbReference type="Proteomes" id="UP000685013"/>
    </source>
</evidence>
<name>A0AAV6MA43_9ROSI</name>
<reference evidence="1 2" key="1">
    <citation type="journal article" date="2021" name="Hortic Res">
        <title>The domestication of Cucurbita argyrosperma as revealed by the genome of its wild relative.</title>
        <authorList>
            <person name="Barrera-Redondo J."/>
            <person name="Sanchez-de la Vega G."/>
            <person name="Aguirre-Liguori J.A."/>
            <person name="Castellanos-Morales G."/>
            <person name="Gutierrez-Guerrero Y.T."/>
            <person name="Aguirre-Dugua X."/>
            <person name="Aguirre-Planter E."/>
            <person name="Tenaillon M.I."/>
            <person name="Lira-Saade R."/>
            <person name="Eguiarte L.E."/>
        </authorList>
    </citation>
    <scope>NUCLEOTIDE SEQUENCE [LARGE SCALE GENOMIC DNA]</scope>
    <source>
        <strain evidence="1">JBR-2021</strain>
    </source>
</reference>
<sequence>MSCKLQKHCWLWSDFETISVEVNVKTILLDRETTSQMIEIDFGFRERVFLIPALIRFGVCDIGEVLSSL</sequence>
<proteinExistence type="predicted"/>
<protein>
    <submittedName>
        <fullName evidence="1">Uncharacterized protein</fullName>
    </submittedName>
</protein>
<dbReference type="AlphaFoldDB" id="A0AAV6MA43"/>
<evidence type="ECO:0000313" key="1">
    <source>
        <dbReference type="EMBL" id="KAG6577344.1"/>
    </source>
</evidence>
<dbReference type="Proteomes" id="UP000685013">
    <property type="component" value="Chromosome 16"/>
</dbReference>
<feature type="non-terminal residue" evidence="1">
    <location>
        <position position="1"/>
    </location>
</feature>
<gene>
    <name evidence="1" type="ORF">SDJN03_24918</name>
</gene>
<dbReference type="EMBL" id="JAGKQH010000016">
    <property type="protein sequence ID" value="KAG6577344.1"/>
    <property type="molecule type" value="Genomic_DNA"/>
</dbReference>
<keyword evidence="2" id="KW-1185">Reference proteome</keyword>
<organism evidence="1 2">
    <name type="scientific">Cucurbita argyrosperma subsp. sororia</name>
    <dbReference type="NCBI Taxonomy" id="37648"/>
    <lineage>
        <taxon>Eukaryota</taxon>
        <taxon>Viridiplantae</taxon>
        <taxon>Streptophyta</taxon>
        <taxon>Embryophyta</taxon>
        <taxon>Tracheophyta</taxon>
        <taxon>Spermatophyta</taxon>
        <taxon>Magnoliopsida</taxon>
        <taxon>eudicotyledons</taxon>
        <taxon>Gunneridae</taxon>
        <taxon>Pentapetalae</taxon>
        <taxon>rosids</taxon>
        <taxon>fabids</taxon>
        <taxon>Cucurbitales</taxon>
        <taxon>Cucurbitaceae</taxon>
        <taxon>Cucurbiteae</taxon>
        <taxon>Cucurbita</taxon>
    </lineage>
</organism>
<accession>A0AAV6MA43</accession>
<comment type="caution">
    <text evidence="1">The sequence shown here is derived from an EMBL/GenBank/DDBJ whole genome shotgun (WGS) entry which is preliminary data.</text>
</comment>